<protein>
    <submittedName>
        <fullName evidence="2">RimJ/RimL family protein N-acetyltransferase</fullName>
    </submittedName>
</protein>
<dbReference type="AlphaFoldDB" id="A0A4R3MNG7"/>
<dbReference type="RefSeq" id="WP_132251402.1">
    <property type="nucleotide sequence ID" value="NZ_SMAL01000003.1"/>
</dbReference>
<dbReference type="InterPro" id="IPR000182">
    <property type="entry name" value="GNAT_dom"/>
</dbReference>
<evidence type="ECO:0000259" key="1">
    <source>
        <dbReference type="PROSITE" id="PS51186"/>
    </source>
</evidence>
<dbReference type="SUPFAM" id="SSF55729">
    <property type="entry name" value="Acyl-CoA N-acyltransferases (Nat)"/>
    <property type="match status" value="1"/>
</dbReference>
<dbReference type="InterPro" id="IPR016181">
    <property type="entry name" value="Acyl_CoA_acyltransferase"/>
</dbReference>
<dbReference type="PANTHER" id="PTHR43792:SF1">
    <property type="entry name" value="N-ACETYLTRANSFERASE DOMAIN-CONTAINING PROTEIN"/>
    <property type="match status" value="1"/>
</dbReference>
<dbReference type="GO" id="GO:0016747">
    <property type="term" value="F:acyltransferase activity, transferring groups other than amino-acyl groups"/>
    <property type="evidence" value="ECO:0007669"/>
    <property type="project" value="InterPro"/>
</dbReference>
<dbReference type="PROSITE" id="PS51186">
    <property type="entry name" value="GNAT"/>
    <property type="match status" value="1"/>
</dbReference>
<organism evidence="2 3">
    <name type="scientific">Natranaerovirga pectinivora</name>
    <dbReference type="NCBI Taxonomy" id="682400"/>
    <lineage>
        <taxon>Bacteria</taxon>
        <taxon>Bacillati</taxon>
        <taxon>Bacillota</taxon>
        <taxon>Clostridia</taxon>
        <taxon>Lachnospirales</taxon>
        <taxon>Natranaerovirgaceae</taxon>
        <taxon>Natranaerovirga</taxon>
    </lineage>
</organism>
<sequence length="171" mass="19967">MKFIIESERLGLREITYDDFREIRKILQDGEVMYAWEEGFSDEEIVKWINENIRRYEKDGFSYYAAIEKNTGQLIGVMGPLIENIKGKKHIGVAYILHKDYWNKGYASEGVKESINYAFSTLNAQKVIAQIRPNNLSSRKVVEKLGMNIEGEYIKVYKGKEMPHLIYSIEK</sequence>
<evidence type="ECO:0000313" key="2">
    <source>
        <dbReference type="EMBL" id="TCT15584.1"/>
    </source>
</evidence>
<dbReference type="InterPro" id="IPR051531">
    <property type="entry name" value="N-acetyltransferase"/>
</dbReference>
<keyword evidence="3" id="KW-1185">Reference proteome</keyword>
<dbReference type="Proteomes" id="UP000294902">
    <property type="component" value="Unassembled WGS sequence"/>
</dbReference>
<gene>
    <name evidence="2" type="ORF">EDC18_103292</name>
</gene>
<comment type="caution">
    <text evidence="2">The sequence shown here is derived from an EMBL/GenBank/DDBJ whole genome shotgun (WGS) entry which is preliminary data.</text>
</comment>
<keyword evidence="2" id="KW-0808">Transferase</keyword>
<reference evidence="2 3" key="1">
    <citation type="submission" date="2019-03" db="EMBL/GenBank/DDBJ databases">
        <title>Genomic Encyclopedia of Type Strains, Phase IV (KMG-IV): sequencing the most valuable type-strain genomes for metagenomic binning, comparative biology and taxonomic classification.</title>
        <authorList>
            <person name="Goeker M."/>
        </authorList>
    </citation>
    <scope>NUCLEOTIDE SEQUENCE [LARGE SCALE GENOMIC DNA]</scope>
    <source>
        <strain evidence="2 3">DSM 24629</strain>
    </source>
</reference>
<dbReference type="PANTHER" id="PTHR43792">
    <property type="entry name" value="GNAT FAMILY, PUTATIVE (AFU_ORTHOLOGUE AFUA_3G00765)-RELATED-RELATED"/>
    <property type="match status" value="1"/>
</dbReference>
<dbReference type="EMBL" id="SMAL01000003">
    <property type="protein sequence ID" value="TCT15584.1"/>
    <property type="molecule type" value="Genomic_DNA"/>
</dbReference>
<evidence type="ECO:0000313" key="3">
    <source>
        <dbReference type="Proteomes" id="UP000294902"/>
    </source>
</evidence>
<accession>A0A4R3MNG7</accession>
<name>A0A4R3MNG7_9FIRM</name>
<dbReference type="OrthoDB" id="9798081at2"/>
<dbReference type="Pfam" id="PF13302">
    <property type="entry name" value="Acetyltransf_3"/>
    <property type="match status" value="1"/>
</dbReference>
<dbReference type="Gene3D" id="3.40.630.30">
    <property type="match status" value="1"/>
</dbReference>
<proteinExistence type="predicted"/>
<feature type="domain" description="N-acetyltransferase" evidence="1">
    <location>
        <begin position="10"/>
        <end position="171"/>
    </location>
</feature>